<evidence type="ECO:0000313" key="4">
    <source>
        <dbReference type="Proteomes" id="UP000218231"/>
    </source>
</evidence>
<gene>
    <name evidence="3" type="ORF">WR25_02979</name>
</gene>
<sequence length="99" mass="11289">MAEQFSGQPLLRHDGSTVDGGDALKGKKVVGLLFSAMWCPSCKQFLPKIKKFYNEMQEAGKSFEIVLVSRDKEEDHMLEYLKEHNGNWLAIPFGDERIQ</sequence>
<proteinExistence type="predicted"/>
<evidence type="ECO:0000313" key="3">
    <source>
        <dbReference type="EMBL" id="PAV68531.1"/>
    </source>
</evidence>
<name>A0A2A2K3M3_9BILA</name>
<dbReference type="PANTHER" id="PTHR46472:SF1">
    <property type="entry name" value="NUCLEOREDOXIN"/>
    <property type="match status" value="1"/>
</dbReference>
<accession>A0A2A2K3M3</accession>
<dbReference type="PANTHER" id="PTHR46472">
    <property type="entry name" value="NUCLEOREDOXIN"/>
    <property type="match status" value="1"/>
</dbReference>
<dbReference type="GO" id="GO:0004791">
    <property type="term" value="F:thioredoxin-disulfide reductase (NADPH) activity"/>
    <property type="evidence" value="ECO:0007669"/>
    <property type="project" value="TreeGrafter"/>
</dbReference>
<dbReference type="OrthoDB" id="5777157at2759"/>
<evidence type="ECO:0000259" key="2">
    <source>
        <dbReference type="PROSITE" id="PS51352"/>
    </source>
</evidence>
<dbReference type="EMBL" id="LIAE01009741">
    <property type="protein sequence ID" value="PAV68531.1"/>
    <property type="molecule type" value="Genomic_DNA"/>
</dbReference>
<feature type="region of interest" description="Disordered" evidence="1">
    <location>
        <begin position="1"/>
        <end position="23"/>
    </location>
</feature>
<dbReference type="Proteomes" id="UP000218231">
    <property type="component" value="Unassembled WGS sequence"/>
</dbReference>
<feature type="domain" description="Thioredoxin" evidence="2">
    <location>
        <begin position="1"/>
        <end position="99"/>
    </location>
</feature>
<dbReference type="GO" id="GO:0030178">
    <property type="term" value="P:negative regulation of Wnt signaling pathway"/>
    <property type="evidence" value="ECO:0007669"/>
    <property type="project" value="TreeGrafter"/>
</dbReference>
<organism evidence="3 4">
    <name type="scientific">Diploscapter pachys</name>
    <dbReference type="NCBI Taxonomy" id="2018661"/>
    <lineage>
        <taxon>Eukaryota</taxon>
        <taxon>Metazoa</taxon>
        <taxon>Ecdysozoa</taxon>
        <taxon>Nematoda</taxon>
        <taxon>Chromadorea</taxon>
        <taxon>Rhabditida</taxon>
        <taxon>Rhabditina</taxon>
        <taxon>Rhabditomorpha</taxon>
        <taxon>Rhabditoidea</taxon>
        <taxon>Rhabditidae</taxon>
        <taxon>Diploscapter</taxon>
    </lineage>
</organism>
<keyword evidence="4" id="KW-1185">Reference proteome</keyword>
<dbReference type="InterPro" id="IPR013766">
    <property type="entry name" value="Thioredoxin_domain"/>
</dbReference>
<dbReference type="GO" id="GO:0031397">
    <property type="term" value="P:negative regulation of protein ubiquitination"/>
    <property type="evidence" value="ECO:0007669"/>
    <property type="project" value="TreeGrafter"/>
</dbReference>
<dbReference type="SUPFAM" id="SSF52833">
    <property type="entry name" value="Thioredoxin-like"/>
    <property type="match status" value="1"/>
</dbReference>
<dbReference type="Pfam" id="PF13905">
    <property type="entry name" value="Thioredoxin_8"/>
    <property type="match status" value="1"/>
</dbReference>
<protein>
    <recommendedName>
        <fullName evidence="2">Thioredoxin domain-containing protein</fullName>
    </recommendedName>
</protein>
<dbReference type="PROSITE" id="PS51352">
    <property type="entry name" value="THIOREDOXIN_2"/>
    <property type="match status" value="1"/>
</dbReference>
<dbReference type="InterPro" id="IPR012336">
    <property type="entry name" value="Thioredoxin-like_fold"/>
</dbReference>
<comment type="caution">
    <text evidence="3">The sequence shown here is derived from an EMBL/GenBank/DDBJ whole genome shotgun (WGS) entry which is preliminary data.</text>
</comment>
<dbReference type="GO" id="GO:0005634">
    <property type="term" value="C:nucleus"/>
    <property type="evidence" value="ECO:0007669"/>
    <property type="project" value="TreeGrafter"/>
</dbReference>
<evidence type="ECO:0000256" key="1">
    <source>
        <dbReference type="SAM" id="MobiDB-lite"/>
    </source>
</evidence>
<dbReference type="Gene3D" id="3.40.30.10">
    <property type="entry name" value="Glutaredoxin"/>
    <property type="match status" value="1"/>
</dbReference>
<dbReference type="InterPro" id="IPR036249">
    <property type="entry name" value="Thioredoxin-like_sf"/>
</dbReference>
<dbReference type="AlphaFoldDB" id="A0A2A2K3M3"/>
<reference evidence="3 4" key="1">
    <citation type="journal article" date="2017" name="Curr. Biol.">
        <title>Genome architecture and evolution of a unichromosomal asexual nematode.</title>
        <authorList>
            <person name="Fradin H."/>
            <person name="Zegar C."/>
            <person name="Gutwein M."/>
            <person name="Lucas J."/>
            <person name="Kovtun M."/>
            <person name="Corcoran D."/>
            <person name="Baugh L.R."/>
            <person name="Kiontke K."/>
            <person name="Gunsalus K."/>
            <person name="Fitch D.H."/>
            <person name="Piano F."/>
        </authorList>
    </citation>
    <scope>NUCLEOTIDE SEQUENCE [LARGE SCALE GENOMIC DNA]</scope>
    <source>
        <strain evidence="3">PF1309</strain>
    </source>
</reference>